<evidence type="ECO:0000256" key="1">
    <source>
        <dbReference type="ARBA" id="ARBA00007074"/>
    </source>
</evidence>
<dbReference type="InterPro" id="IPR000064">
    <property type="entry name" value="NLP_P60_dom"/>
</dbReference>
<accession>A0ABM9IBY2</accession>
<keyword evidence="3 7" id="KW-0378">Hydrolase</keyword>
<dbReference type="Pfam" id="PF00877">
    <property type="entry name" value="NLPC_P60"/>
    <property type="match status" value="1"/>
</dbReference>
<comment type="similarity">
    <text evidence="1">Belongs to the peptidase C40 family.</text>
</comment>
<evidence type="ECO:0000256" key="2">
    <source>
        <dbReference type="ARBA" id="ARBA00022670"/>
    </source>
</evidence>
<feature type="chain" id="PRO_5047512952" evidence="5">
    <location>
        <begin position="22"/>
        <end position="227"/>
    </location>
</feature>
<dbReference type="PANTHER" id="PTHR47053">
    <property type="entry name" value="MUREIN DD-ENDOPEPTIDASE MEPH-RELATED"/>
    <property type="match status" value="1"/>
</dbReference>
<dbReference type="SUPFAM" id="SSF54001">
    <property type="entry name" value="Cysteine proteinases"/>
    <property type="match status" value="1"/>
</dbReference>
<evidence type="ECO:0000313" key="7">
    <source>
        <dbReference type="EMBL" id="CAI9085154.1"/>
    </source>
</evidence>
<dbReference type="EMBL" id="OX458932">
    <property type="protein sequence ID" value="CAI9085154.1"/>
    <property type="molecule type" value="Genomic_DNA"/>
</dbReference>
<feature type="signal peptide" evidence="5">
    <location>
        <begin position="1"/>
        <end position="21"/>
    </location>
</feature>
<evidence type="ECO:0000256" key="5">
    <source>
        <dbReference type="SAM" id="SignalP"/>
    </source>
</evidence>
<evidence type="ECO:0000256" key="4">
    <source>
        <dbReference type="ARBA" id="ARBA00022807"/>
    </source>
</evidence>
<keyword evidence="5" id="KW-0732">Signal</keyword>
<name>A0ABM9IBY2_9BACT</name>
<keyword evidence="2" id="KW-0645">Protease</keyword>
<sequence length="227" mass="25625">MNFFFFLILWILFSRFDLSVAASPASDPAQPADVFPNASLEPEDLIEFPKLSKPIQLLITKALALTHQNLTYLYGSADPKEGGMDCSGFIYYLLTQIGLKNVPRSASQIYSWVRKEGLFRAVLSNNQESFELSELKPGDLLFWIGTYPTANDPPITHVMIYLGHEKQTGERVMVGSSDGRTYHGKRRWGVSVFDLFMKFANPNYHLNSSTKFIGYGKIPGIEKLEEN</sequence>
<keyword evidence="4" id="KW-0788">Thiol protease</keyword>
<gene>
    <name evidence="7" type="primary">spr</name>
    <name evidence="7" type="ORF">MFUM_0774</name>
</gene>
<protein>
    <submittedName>
        <fullName evidence="7">Cell wall-associated hydrolase</fullName>
    </submittedName>
</protein>
<dbReference type="Gene3D" id="3.90.1720.10">
    <property type="entry name" value="endopeptidase domain like (from Nostoc punctiforme)"/>
    <property type="match status" value="1"/>
</dbReference>
<keyword evidence="8" id="KW-1185">Reference proteome</keyword>
<organism evidence="7 8">
    <name type="scientific">Candidatus Methylacidiphilum fumarolicum</name>
    <dbReference type="NCBI Taxonomy" id="591154"/>
    <lineage>
        <taxon>Bacteria</taxon>
        <taxon>Pseudomonadati</taxon>
        <taxon>Verrucomicrobiota</taxon>
        <taxon>Methylacidiphilae</taxon>
        <taxon>Methylacidiphilales</taxon>
        <taxon>Methylacidiphilaceae</taxon>
        <taxon>Methylacidiphilum (ex Ratnadevi et al. 2023)</taxon>
    </lineage>
</organism>
<reference evidence="7" key="1">
    <citation type="submission" date="2023-03" db="EMBL/GenBank/DDBJ databases">
        <authorList>
            <person name="Cremers G."/>
            <person name="Picone N."/>
        </authorList>
    </citation>
    <scope>NUCLEOTIDE SEQUENCE</scope>
    <source>
        <strain evidence="7">Sample_alias</strain>
    </source>
</reference>
<dbReference type="PANTHER" id="PTHR47053:SF1">
    <property type="entry name" value="MUREIN DD-ENDOPEPTIDASE MEPH-RELATED"/>
    <property type="match status" value="1"/>
</dbReference>
<dbReference type="PROSITE" id="PS51935">
    <property type="entry name" value="NLPC_P60"/>
    <property type="match status" value="1"/>
</dbReference>
<evidence type="ECO:0000256" key="3">
    <source>
        <dbReference type="ARBA" id="ARBA00022801"/>
    </source>
</evidence>
<dbReference type="RefSeq" id="WP_009060564.1">
    <property type="nucleotide sequence ID" value="NZ_JAHXRZ010000017.1"/>
</dbReference>
<dbReference type="GO" id="GO:0016787">
    <property type="term" value="F:hydrolase activity"/>
    <property type="evidence" value="ECO:0007669"/>
    <property type="project" value="UniProtKB-KW"/>
</dbReference>
<feature type="domain" description="NlpC/P60" evidence="6">
    <location>
        <begin position="52"/>
        <end position="200"/>
    </location>
</feature>
<evidence type="ECO:0000313" key="8">
    <source>
        <dbReference type="Proteomes" id="UP001161497"/>
    </source>
</evidence>
<dbReference type="InterPro" id="IPR038765">
    <property type="entry name" value="Papain-like_cys_pep_sf"/>
</dbReference>
<evidence type="ECO:0000259" key="6">
    <source>
        <dbReference type="PROSITE" id="PS51935"/>
    </source>
</evidence>
<dbReference type="InterPro" id="IPR051202">
    <property type="entry name" value="Peptidase_C40"/>
</dbReference>
<proteinExistence type="inferred from homology"/>
<dbReference type="Proteomes" id="UP001161497">
    <property type="component" value="Chromosome"/>
</dbReference>